<accession>A0A0G1FKD0</accession>
<dbReference type="STRING" id="1618446.UV61_C0002G0064"/>
<dbReference type="Proteomes" id="UP000034050">
    <property type="component" value="Unassembled WGS sequence"/>
</dbReference>
<organism evidence="1 2">
    <name type="scientific">Candidatus Gottesmanbacteria bacterium GW2011_GWB1_43_11</name>
    <dbReference type="NCBI Taxonomy" id="1618446"/>
    <lineage>
        <taxon>Bacteria</taxon>
        <taxon>Candidatus Gottesmaniibacteriota</taxon>
    </lineage>
</organism>
<dbReference type="EMBL" id="LCFD01000002">
    <property type="protein sequence ID" value="KKS87343.1"/>
    <property type="molecule type" value="Genomic_DNA"/>
</dbReference>
<reference evidence="1 2" key="1">
    <citation type="journal article" date="2015" name="Nature">
        <title>rRNA introns, odd ribosomes, and small enigmatic genomes across a large radiation of phyla.</title>
        <authorList>
            <person name="Brown C.T."/>
            <person name="Hug L.A."/>
            <person name="Thomas B.C."/>
            <person name="Sharon I."/>
            <person name="Castelle C.J."/>
            <person name="Singh A."/>
            <person name="Wilkins M.J."/>
            <person name="Williams K.H."/>
            <person name="Banfield J.F."/>
        </authorList>
    </citation>
    <scope>NUCLEOTIDE SEQUENCE [LARGE SCALE GENOMIC DNA]</scope>
</reference>
<dbReference type="AlphaFoldDB" id="A0A0G1FKD0"/>
<comment type="caution">
    <text evidence="1">The sequence shown here is derived from an EMBL/GenBank/DDBJ whole genome shotgun (WGS) entry which is preliminary data.</text>
</comment>
<sequence>MTEANIQEIDTVSTSENKFSFVHFVIEVK</sequence>
<proteinExistence type="predicted"/>
<protein>
    <submittedName>
        <fullName evidence="1">Uncharacterized protein</fullName>
    </submittedName>
</protein>
<gene>
    <name evidence="1" type="ORF">UV61_C0002G0064</name>
</gene>
<evidence type="ECO:0000313" key="2">
    <source>
        <dbReference type="Proteomes" id="UP000034050"/>
    </source>
</evidence>
<evidence type="ECO:0000313" key="1">
    <source>
        <dbReference type="EMBL" id="KKS87343.1"/>
    </source>
</evidence>
<name>A0A0G1FKD0_9BACT</name>